<dbReference type="InterPro" id="IPR001339">
    <property type="entry name" value="mRNA_cap_enzyme_adenylation"/>
</dbReference>
<name>A0A024TNG1_9STRA</name>
<dbReference type="InterPro" id="IPR029021">
    <property type="entry name" value="Prot-tyrosine_phosphatase-like"/>
</dbReference>
<dbReference type="PANTHER" id="PTHR10367:SF17">
    <property type="entry name" value="MRNA-CAPPING ENZYME"/>
    <property type="match status" value="1"/>
</dbReference>
<dbReference type="Gene3D" id="3.90.190.10">
    <property type="entry name" value="Protein tyrosine phosphatase superfamily"/>
    <property type="match status" value="1"/>
</dbReference>
<dbReference type="InterPro" id="IPR051029">
    <property type="entry name" value="mRNA_Capping_Enz/RNA_Phosphat"/>
</dbReference>
<dbReference type="eggNOG" id="KOG2386">
    <property type="taxonomic scope" value="Eukaryota"/>
</dbReference>
<proteinExistence type="predicted"/>
<protein>
    <recommendedName>
        <fullName evidence="2">mRNA capping enzyme adenylation domain-containing protein</fullName>
    </recommendedName>
</protein>
<feature type="region of interest" description="Disordered" evidence="1">
    <location>
        <begin position="263"/>
        <end position="293"/>
    </location>
</feature>
<accession>A0A024TNG1</accession>
<evidence type="ECO:0000256" key="1">
    <source>
        <dbReference type="SAM" id="MobiDB-lite"/>
    </source>
</evidence>
<dbReference type="Gene3D" id="3.30.470.30">
    <property type="entry name" value="DNA ligase/mRNA capping enzyme"/>
    <property type="match status" value="1"/>
</dbReference>
<dbReference type="RefSeq" id="XP_008875727.1">
    <property type="nucleotide sequence ID" value="XM_008877505.1"/>
</dbReference>
<dbReference type="VEuPathDB" id="FungiDB:H310_10979"/>
<dbReference type="Pfam" id="PF01331">
    <property type="entry name" value="mRNA_cap_enzyme"/>
    <property type="match status" value="1"/>
</dbReference>
<dbReference type="PANTHER" id="PTHR10367">
    <property type="entry name" value="MRNA-CAPPING ENZYME"/>
    <property type="match status" value="1"/>
</dbReference>
<reference evidence="3" key="1">
    <citation type="submission" date="2013-12" db="EMBL/GenBank/DDBJ databases">
        <title>The Genome Sequence of Aphanomyces invadans NJM9701.</title>
        <authorList>
            <consortium name="The Broad Institute Genomics Platform"/>
            <person name="Russ C."/>
            <person name="Tyler B."/>
            <person name="van West P."/>
            <person name="Dieguez-Uribeondo J."/>
            <person name="Young S.K."/>
            <person name="Zeng Q."/>
            <person name="Gargeya S."/>
            <person name="Fitzgerald M."/>
            <person name="Abouelleil A."/>
            <person name="Alvarado L."/>
            <person name="Chapman S.B."/>
            <person name="Gainer-Dewar J."/>
            <person name="Goldberg J."/>
            <person name="Griggs A."/>
            <person name="Gujja S."/>
            <person name="Hansen M."/>
            <person name="Howarth C."/>
            <person name="Imamovic A."/>
            <person name="Ireland A."/>
            <person name="Larimer J."/>
            <person name="McCowan C."/>
            <person name="Murphy C."/>
            <person name="Pearson M."/>
            <person name="Poon T.W."/>
            <person name="Priest M."/>
            <person name="Roberts A."/>
            <person name="Saif S."/>
            <person name="Shea T."/>
            <person name="Sykes S."/>
            <person name="Wortman J."/>
            <person name="Nusbaum C."/>
            <person name="Birren B."/>
        </authorList>
    </citation>
    <scope>NUCLEOTIDE SEQUENCE [LARGE SCALE GENOMIC DNA]</scope>
    <source>
        <strain evidence="3">NJM9701</strain>
    </source>
</reference>
<dbReference type="GeneID" id="20088029"/>
<sequence>MDRIQAAIKRQSKAATSSGGRRLLQWTDHEWKVFQKTPPFGGLVERLVPIRPPLSTLYEVHYDTTFKGATPTDLMEALIEQAKRGNLLNVATVIDASGNGLYYHERGEWNDWDVEYVKLLADPDADAGHDASPTDIVPSKSFVGKFLQSVQQHFAGDRRDENIAVFGARGYNTAAFLIVCYLVELKGMSLNDALETYKRSNPMGIYSTPCLEGLYKRYYSTLKPQGLRIRRSDPPSWDPVAVDDSPEVVGADILTDEDMAHPFVRSSHAPPPSAPVQPHHAPPNAASASATSHQLSYRPAVAPVFRMPEAKKAPTKKRKIRTWEDEVEPFAFGQAVPVASAEHERLVAVIAELTGGASDGFPGCEATSLTMIHIRDPAKGELGTLTKEYLVTWRARGKRCLILALKDANYLVSRAMTFTKINVKFPRKRALHENTDKTLVDGVLVEDRDGDNGVVLRFLAFDVIAWEGSPVYKSKLEKRLQCLQNEIILPRKADRALEGAEETFRVRMKDHFRLEKTEHLLRNFIPKVTHNVEGLIFTPKQAAYGVGGFEADAPVFKFVGTDAMGGLDGSLTEAQLLQHIQRIPK</sequence>
<dbReference type="AlphaFoldDB" id="A0A024TNG1"/>
<evidence type="ECO:0000313" key="3">
    <source>
        <dbReference type="EMBL" id="ETV95534.1"/>
    </source>
</evidence>
<evidence type="ECO:0000259" key="2">
    <source>
        <dbReference type="Pfam" id="PF01331"/>
    </source>
</evidence>
<feature type="domain" description="mRNA capping enzyme adenylation" evidence="2">
    <location>
        <begin position="386"/>
        <end position="547"/>
    </location>
</feature>
<feature type="compositionally biased region" description="Low complexity" evidence="1">
    <location>
        <begin position="278"/>
        <end position="293"/>
    </location>
</feature>
<dbReference type="SUPFAM" id="SSF52799">
    <property type="entry name" value="(Phosphotyrosine protein) phosphatases II"/>
    <property type="match status" value="1"/>
</dbReference>
<dbReference type="GO" id="GO:0005524">
    <property type="term" value="F:ATP binding"/>
    <property type="evidence" value="ECO:0007669"/>
    <property type="project" value="InterPro"/>
</dbReference>
<dbReference type="GO" id="GO:0006370">
    <property type="term" value="P:7-methylguanosine mRNA capping"/>
    <property type="evidence" value="ECO:0007669"/>
    <property type="project" value="InterPro"/>
</dbReference>
<dbReference type="OrthoDB" id="200924at2759"/>
<dbReference type="GO" id="GO:0004484">
    <property type="term" value="F:mRNA guanylyltransferase activity"/>
    <property type="evidence" value="ECO:0007669"/>
    <property type="project" value="InterPro"/>
</dbReference>
<organism evidence="3">
    <name type="scientific">Aphanomyces invadans</name>
    <dbReference type="NCBI Taxonomy" id="157072"/>
    <lineage>
        <taxon>Eukaryota</taxon>
        <taxon>Sar</taxon>
        <taxon>Stramenopiles</taxon>
        <taxon>Oomycota</taxon>
        <taxon>Saprolegniomycetes</taxon>
        <taxon>Saprolegniales</taxon>
        <taxon>Verrucalvaceae</taxon>
        <taxon>Aphanomyces</taxon>
    </lineage>
</organism>
<gene>
    <name evidence="3" type="ORF">H310_10979</name>
</gene>
<dbReference type="SUPFAM" id="SSF56091">
    <property type="entry name" value="DNA ligase/mRNA capping enzyme, catalytic domain"/>
    <property type="match status" value="1"/>
</dbReference>
<dbReference type="EMBL" id="KI913980">
    <property type="protein sequence ID" value="ETV95534.1"/>
    <property type="molecule type" value="Genomic_DNA"/>
</dbReference>
<dbReference type="CDD" id="cd07895">
    <property type="entry name" value="Adenylation_mRNA_capping"/>
    <property type="match status" value="1"/>
</dbReference>
<dbReference type="STRING" id="157072.A0A024TNG1"/>